<dbReference type="Gene3D" id="3.90.76.10">
    <property type="entry name" value="Dipeptide-binding Protein, Domain 1"/>
    <property type="match status" value="1"/>
</dbReference>
<evidence type="ECO:0000256" key="5">
    <source>
        <dbReference type="SAM" id="SignalP"/>
    </source>
</evidence>
<feature type="signal peptide" evidence="5">
    <location>
        <begin position="1"/>
        <end position="19"/>
    </location>
</feature>
<dbReference type="RefSeq" id="WP_142055428.1">
    <property type="nucleotide sequence ID" value="NZ_VFPA01000002.1"/>
</dbReference>
<dbReference type="PROSITE" id="PS51257">
    <property type="entry name" value="PROKAR_LIPOPROTEIN"/>
    <property type="match status" value="1"/>
</dbReference>
<comment type="similarity">
    <text evidence="2">Belongs to the bacterial solute-binding protein 5 family.</text>
</comment>
<dbReference type="AlphaFoldDB" id="A0A543DPT6"/>
<dbReference type="Proteomes" id="UP000315677">
    <property type="component" value="Unassembled WGS sequence"/>
</dbReference>
<dbReference type="OrthoDB" id="7232492at2"/>
<evidence type="ECO:0000256" key="1">
    <source>
        <dbReference type="ARBA" id="ARBA00004196"/>
    </source>
</evidence>
<evidence type="ECO:0000259" key="6">
    <source>
        <dbReference type="Pfam" id="PF00496"/>
    </source>
</evidence>
<dbReference type="Pfam" id="PF00496">
    <property type="entry name" value="SBP_bac_5"/>
    <property type="match status" value="1"/>
</dbReference>
<feature type="domain" description="Solute-binding protein family 5" evidence="6">
    <location>
        <begin position="135"/>
        <end position="236"/>
    </location>
</feature>
<dbReference type="GO" id="GO:0030313">
    <property type="term" value="C:cell envelope"/>
    <property type="evidence" value="ECO:0007669"/>
    <property type="project" value="UniProtKB-SubCell"/>
</dbReference>
<keyword evidence="3" id="KW-0813">Transport</keyword>
<dbReference type="EMBL" id="VFPA01000002">
    <property type="protein sequence ID" value="TQM11347.1"/>
    <property type="molecule type" value="Genomic_DNA"/>
</dbReference>
<dbReference type="InterPro" id="IPR000914">
    <property type="entry name" value="SBP_5_dom"/>
</dbReference>
<comment type="subcellular location">
    <subcellularLocation>
        <location evidence="1">Cell envelope</location>
    </subcellularLocation>
</comment>
<proteinExistence type="inferred from homology"/>
<evidence type="ECO:0000256" key="4">
    <source>
        <dbReference type="ARBA" id="ARBA00022729"/>
    </source>
</evidence>
<dbReference type="InterPro" id="IPR039424">
    <property type="entry name" value="SBP_5"/>
</dbReference>
<comment type="caution">
    <text evidence="7">The sequence shown here is derived from an EMBL/GenBank/DDBJ whole genome shotgun (WGS) entry which is preliminary data.</text>
</comment>
<keyword evidence="8" id="KW-1185">Reference proteome</keyword>
<dbReference type="GO" id="GO:0015833">
    <property type="term" value="P:peptide transport"/>
    <property type="evidence" value="ECO:0007669"/>
    <property type="project" value="TreeGrafter"/>
</dbReference>
<evidence type="ECO:0000313" key="8">
    <source>
        <dbReference type="Proteomes" id="UP000315677"/>
    </source>
</evidence>
<dbReference type="PANTHER" id="PTHR30290:SF10">
    <property type="entry name" value="PERIPLASMIC OLIGOPEPTIDE-BINDING PROTEIN-RELATED"/>
    <property type="match status" value="1"/>
</dbReference>
<sequence length="242" mass="25620">MKRQRRCLAGLVAIGLALAGCGGGEAGSGGAAGVAGPPDTDGALRFAWTIPAQPLDPHTPVSSVAQSPYIFPIYDRLTQLVGGPTLEPMLATEWSFSPDGQQVTFVLRDDVTFHDGTVLDADAVKVSLDRARNIDQVKVRQALNYAIDREGLDEAILDGQRTPQAQPLTSVYEGHLETPPVEYTHDPEKARRLLTEAGPPGGFEMSLLVGSGLSPQDKMAPVLQAQLGEVGVRVAIGSFDPV</sequence>
<reference evidence="7 8" key="1">
    <citation type="submission" date="2019-06" db="EMBL/GenBank/DDBJ databases">
        <title>Sequencing the genomes of 1000 actinobacteria strains.</title>
        <authorList>
            <person name="Klenk H.-P."/>
        </authorList>
    </citation>
    <scope>NUCLEOTIDE SEQUENCE [LARGE SCALE GENOMIC DNA]</scope>
    <source>
        <strain evidence="7 8">DSM 45301</strain>
    </source>
</reference>
<evidence type="ECO:0000256" key="2">
    <source>
        <dbReference type="ARBA" id="ARBA00005695"/>
    </source>
</evidence>
<keyword evidence="4 5" id="KW-0732">Signal</keyword>
<evidence type="ECO:0000256" key="3">
    <source>
        <dbReference type="ARBA" id="ARBA00022448"/>
    </source>
</evidence>
<organism evidence="7 8">
    <name type="scientific">Pseudonocardia kunmingensis</name>
    <dbReference type="NCBI Taxonomy" id="630975"/>
    <lineage>
        <taxon>Bacteria</taxon>
        <taxon>Bacillati</taxon>
        <taxon>Actinomycetota</taxon>
        <taxon>Actinomycetes</taxon>
        <taxon>Pseudonocardiales</taxon>
        <taxon>Pseudonocardiaceae</taxon>
        <taxon>Pseudonocardia</taxon>
    </lineage>
</organism>
<protein>
    <submittedName>
        <fullName evidence="7">Extracellular solute-binding protein (Family 5)</fullName>
    </submittedName>
</protein>
<dbReference type="GO" id="GO:1904680">
    <property type="term" value="F:peptide transmembrane transporter activity"/>
    <property type="evidence" value="ECO:0007669"/>
    <property type="project" value="TreeGrafter"/>
</dbReference>
<dbReference type="SUPFAM" id="SSF53850">
    <property type="entry name" value="Periplasmic binding protein-like II"/>
    <property type="match status" value="2"/>
</dbReference>
<dbReference type="PANTHER" id="PTHR30290">
    <property type="entry name" value="PERIPLASMIC BINDING COMPONENT OF ABC TRANSPORTER"/>
    <property type="match status" value="1"/>
</dbReference>
<feature type="chain" id="PRO_5038712000" evidence="5">
    <location>
        <begin position="20"/>
        <end position="242"/>
    </location>
</feature>
<accession>A0A543DPT6</accession>
<gene>
    <name evidence="7" type="ORF">FB558_3906</name>
</gene>
<evidence type="ECO:0000313" key="7">
    <source>
        <dbReference type="EMBL" id="TQM11347.1"/>
    </source>
</evidence>
<name>A0A543DPT6_9PSEU</name>
<dbReference type="Gene3D" id="3.10.105.10">
    <property type="entry name" value="Dipeptide-binding Protein, Domain 3"/>
    <property type="match status" value="1"/>
</dbReference>